<evidence type="ECO:0000256" key="1">
    <source>
        <dbReference type="ARBA" id="ARBA00004127"/>
    </source>
</evidence>
<dbReference type="InterPro" id="IPR000757">
    <property type="entry name" value="Beta-glucanase-like"/>
</dbReference>
<dbReference type="SUPFAM" id="SSF49899">
    <property type="entry name" value="Concanavalin A-like lectins/glucanases"/>
    <property type="match status" value="1"/>
</dbReference>
<feature type="transmembrane region" description="Helical" evidence="12">
    <location>
        <begin position="365"/>
        <end position="388"/>
    </location>
</feature>
<keyword evidence="3 12" id="KW-0808">Transferase</keyword>
<feature type="transmembrane region" description="Helical" evidence="12">
    <location>
        <begin position="394"/>
        <end position="417"/>
    </location>
</feature>
<feature type="domain" description="GH16" evidence="14">
    <location>
        <begin position="22"/>
        <end position="219"/>
    </location>
</feature>
<dbReference type="CDD" id="cd02176">
    <property type="entry name" value="GH16_XET"/>
    <property type="match status" value="1"/>
</dbReference>
<keyword evidence="5" id="KW-0378">Hydrolase</keyword>
<dbReference type="PROSITE" id="PS51762">
    <property type="entry name" value="GH16_2"/>
    <property type="match status" value="1"/>
</dbReference>
<dbReference type="FunFam" id="2.60.120.200:FF:000025">
    <property type="entry name" value="Xyloglucan endotransglucosylase/hydrolase"/>
    <property type="match status" value="1"/>
</dbReference>
<keyword evidence="10" id="KW-0326">Glycosidase</keyword>
<dbReference type="GO" id="GO:0071555">
    <property type="term" value="P:cell wall organization"/>
    <property type="evidence" value="ECO:0007669"/>
    <property type="project" value="UniProtKB-ARBA"/>
</dbReference>
<keyword evidence="4 12" id="KW-0812">Transmembrane</keyword>
<evidence type="ECO:0000256" key="10">
    <source>
        <dbReference type="ARBA" id="ARBA00023295"/>
    </source>
</evidence>
<comment type="catalytic activity">
    <reaction evidence="12">
        <text>L-cysteinyl-[protein] + hexadecanoyl-CoA = S-hexadecanoyl-L-cysteinyl-[protein] + CoA</text>
        <dbReference type="Rhea" id="RHEA:36683"/>
        <dbReference type="Rhea" id="RHEA-COMP:10131"/>
        <dbReference type="Rhea" id="RHEA-COMP:11032"/>
        <dbReference type="ChEBI" id="CHEBI:29950"/>
        <dbReference type="ChEBI" id="CHEBI:57287"/>
        <dbReference type="ChEBI" id="CHEBI:57379"/>
        <dbReference type="ChEBI" id="CHEBI:74151"/>
        <dbReference type="EC" id="2.3.1.225"/>
    </reaction>
</comment>
<name>A0AA36DXK1_LACSI</name>
<keyword evidence="6 12" id="KW-1133">Transmembrane helix</keyword>
<feature type="chain" id="PRO_5041457519" description="S-acyltransferase" evidence="13">
    <location>
        <begin position="21"/>
        <end position="719"/>
    </location>
</feature>
<dbReference type="GO" id="GO:0010411">
    <property type="term" value="P:xyloglucan metabolic process"/>
    <property type="evidence" value="ECO:0007669"/>
    <property type="project" value="InterPro"/>
</dbReference>
<evidence type="ECO:0000256" key="3">
    <source>
        <dbReference type="ARBA" id="ARBA00022679"/>
    </source>
</evidence>
<comment type="catalytic activity">
    <reaction evidence="11">
        <text>breaks a beta-(1-&gt;4) bond in the backbone of a xyloglucan and transfers the xyloglucanyl segment on to O-4 of the non-reducing terminal glucose residue of an acceptor, which can be a xyloglucan or an oligosaccharide of xyloglucan.</text>
        <dbReference type="EC" id="2.4.1.207"/>
    </reaction>
</comment>
<keyword evidence="9" id="KW-0325">Glycoprotein</keyword>
<dbReference type="PROSITE" id="PS50216">
    <property type="entry name" value="DHHC"/>
    <property type="match status" value="1"/>
</dbReference>
<dbReference type="GO" id="GO:0019706">
    <property type="term" value="F:protein-cysteine S-palmitoyltransferase activity"/>
    <property type="evidence" value="ECO:0007669"/>
    <property type="project" value="UniProtKB-EC"/>
</dbReference>
<evidence type="ECO:0000256" key="6">
    <source>
        <dbReference type="ARBA" id="ARBA00022989"/>
    </source>
</evidence>
<evidence type="ECO:0000313" key="15">
    <source>
        <dbReference type="EMBL" id="CAI9275259.1"/>
    </source>
</evidence>
<dbReference type="Pfam" id="PF01529">
    <property type="entry name" value="DHHC"/>
    <property type="match status" value="1"/>
</dbReference>
<dbReference type="EMBL" id="OX465079">
    <property type="protein sequence ID" value="CAI9275259.1"/>
    <property type="molecule type" value="Genomic_DNA"/>
</dbReference>
<dbReference type="InterPro" id="IPR013320">
    <property type="entry name" value="ConA-like_dom_sf"/>
</dbReference>
<dbReference type="GO" id="GO:0012505">
    <property type="term" value="C:endomembrane system"/>
    <property type="evidence" value="ECO:0007669"/>
    <property type="project" value="UniProtKB-SubCell"/>
</dbReference>
<evidence type="ECO:0000256" key="11">
    <source>
        <dbReference type="ARBA" id="ARBA00034022"/>
    </source>
</evidence>
<dbReference type="GO" id="GO:0004553">
    <property type="term" value="F:hydrolase activity, hydrolyzing O-glycosyl compounds"/>
    <property type="evidence" value="ECO:0007669"/>
    <property type="project" value="InterPro"/>
</dbReference>
<keyword evidence="12" id="KW-0012">Acyltransferase</keyword>
<evidence type="ECO:0000256" key="5">
    <source>
        <dbReference type="ARBA" id="ARBA00022801"/>
    </source>
</evidence>
<keyword evidence="16" id="KW-1185">Reference proteome</keyword>
<dbReference type="Gene3D" id="2.60.120.200">
    <property type="match status" value="1"/>
</dbReference>
<dbReference type="InterPro" id="IPR001594">
    <property type="entry name" value="Palmitoyltrfase_DHHC"/>
</dbReference>
<evidence type="ECO:0000256" key="13">
    <source>
        <dbReference type="SAM" id="SignalP"/>
    </source>
</evidence>
<comment type="domain">
    <text evidence="12">The DHHC domain is required for palmitoyltransferase activity.</text>
</comment>
<feature type="transmembrane region" description="Helical" evidence="12">
    <location>
        <begin position="516"/>
        <end position="541"/>
    </location>
</feature>
<dbReference type="InterPro" id="IPR016455">
    <property type="entry name" value="XTH"/>
</dbReference>
<accession>A0AA36DXK1</accession>
<feature type="signal peptide" evidence="13">
    <location>
        <begin position="1"/>
        <end position="20"/>
    </location>
</feature>
<comment type="similarity">
    <text evidence="2 12">Belongs to the DHHC palmitoyltransferase family.</text>
</comment>
<keyword evidence="7 12" id="KW-0472">Membrane</keyword>
<sequence length="719" mass="82453">MQRLVWLCLCALAMADIAMGAAPKKPVAVPFGRNYVPTWAFDHIKYFNGGSEIQLSLDNYTGTGFQSKGSYLFGHFSMQIKMVPGDSAGTVTAFYLSSQNSEHDEIDFEFLGNRTGQPYILQTNVFTGGKGDREQRIYLWFDPTKAYHSYSVLWNLYQIVFFVDDVPIRVFKNSKDLGVRFPFNQPMKIYSSLWNADDWATRGGLEKTDWSKGPFVAAYKSFHIDGCESSVNAKYCATQGKRWWDQKEFQDLDAYQWRRLRWVRQQFTIYNYCTDRKRFPTMAPESSGNEASLNALIKKRIFGAFFRKHRNLDLAMKRTSLPRGLSDRQNSNIDAPPLRLYQVWKGNNIFACGGRLIFGPDARSLNLTICLIVVPVILFCSLVSQSLLVHFPDTIGLVLVAIPAVFTVYILILIFLVSGRDPGIIPRNPPCPEPDDDWDASSISTDWATGHSGRFLPPTKSISVNGTIVRVKFCNTCLIYRPPRCSHCSVCNNCVERFDHHCPWVGQCIGKRNYRYFFMFVTATAQLCLYVFAMCWVNIIMTMQSDNNTVSEALLKSPVSIALITYTFTVSWFVGGLSAFHLYLVITNQTTYENFRYRYERKKNPFNHGCAHNFKETLFSKTPRSQNNFRGFVKPEVYMQFNSSKYFGYAFSLNFSKKSYDTDISEDSNDFELERCETFGMDHSSKWGSAPDLHRLASKFITENVSRDKEKRIEGDSRE</sequence>
<keyword evidence="8" id="KW-1015">Disulfide bond</keyword>
<gene>
    <name evidence="15" type="ORF">LSALG_LOCUS15294</name>
</gene>
<proteinExistence type="inferred from homology"/>
<dbReference type="Proteomes" id="UP001177003">
    <property type="component" value="Chromosome 3"/>
</dbReference>
<dbReference type="PROSITE" id="PS01034">
    <property type="entry name" value="GH16_1"/>
    <property type="match status" value="1"/>
</dbReference>
<organism evidence="15 16">
    <name type="scientific">Lactuca saligna</name>
    <name type="common">Willowleaf lettuce</name>
    <dbReference type="NCBI Taxonomy" id="75948"/>
    <lineage>
        <taxon>Eukaryota</taxon>
        <taxon>Viridiplantae</taxon>
        <taxon>Streptophyta</taxon>
        <taxon>Embryophyta</taxon>
        <taxon>Tracheophyta</taxon>
        <taxon>Spermatophyta</taxon>
        <taxon>Magnoliopsida</taxon>
        <taxon>eudicotyledons</taxon>
        <taxon>Gunneridae</taxon>
        <taxon>Pentapetalae</taxon>
        <taxon>asterids</taxon>
        <taxon>campanulids</taxon>
        <taxon>Asterales</taxon>
        <taxon>Asteraceae</taxon>
        <taxon>Cichorioideae</taxon>
        <taxon>Cichorieae</taxon>
        <taxon>Lactucinae</taxon>
        <taxon>Lactuca</taxon>
    </lineage>
</organism>
<feature type="transmembrane region" description="Helical" evidence="12">
    <location>
        <begin position="561"/>
        <end position="586"/>
    </location>
</feature>
<evidence type="ECO:0000313" key="16">
    <source>
        <dbReference type="Proteomes" id="UP001177003"/>
    </source>
</evidence>
<dbReference type="GO" id="GO:0016762">
    <property type="term" value="F:xyloglucan:xyloglucosyl transferase activity"/>
    <property type="evidence" value="ECO:0007669"/>
    <property type="project" value="UniProtKB-EC"/>
</dbReference>
<dbReference type="Pfam" id="PF00722">
    <property type="entry name" value="Glyco_hydro_16"/>
    <property type="match status" value="1"/>
</dbReference>
<evidence type="ECO:0000256" key="12">
    <source>
        <dbReference type="RuleBase" id="RU079119"/>
    </source>
</evidence>
<evidence type="ECO:0000256" key="2">
    <source>
        <dbReference type="ARBA" id="ARBA00008574"/>
    </source>
</evidence>
<dbReference type="GO" id="GO:0042546">
    <property type="term" value="P:cell wall biogenesis"/>
    <property type="evidence" value="ECO:0007669"/>
    <property type="project" value="InterPro"/>
</dbReference>
<comment type="subcellular location">
    <subcellularLocation>
        <location evidence="1">Endomembrane system</location>
        <topology evidence="1">Multi-pass membrane protein</topology>
    </subcellularLocation>
</comment>
<evidence type="ECO:0000256" key="7">
    <source>
        <dbReference type="ARBA" id="ARBA00023136"/>
    </source>
</evidence>
<evidence type="ECO:0000256" key="8">
    <source>
        <dbReference type="ARBA" id="ARBA00023157"/>
    </source>
</evidence>
<evidence type="ECO:0000256" key="9">
    <source>
        <dbReference type="ARBA" id="ARBA00023180"/>
    </source>
</evidence>
<dbReference type="InterPro" id="IPR008263">
    <property type="entry name" value="GH16_AS"/>
</dbReference>
<keyword evidence="13" id="KW-0732">Signal</keyword>
<protein>
    <recommendedName>
        <fullName evidence="12">S-acyltransferase</fullName>
        <ecNumber evidence="12">2.3.1.225</ecNumber>
    </recommendedName>
    <alternativeName>
        <fullName evidence="12">Palmitoyltransferase</fullName>
    </alternativeName>
</protein>
<dbReference type="InterPro" id="IPR010713">
    <property type="entry name" value="XET_C"/>
</dbReference>
<dbReference type="EC" id="2.3.1.225" evidence="12"/>
<evidence type="ECO:0000256" key="4">
    <source>
        <dbReference type="ARBA" id="ARBA00022692"/>
    </source>
</evidence>
<dbReference type="AlphaFoldDB" id="A0AA36DXK1"/>
<dbReference type="GO" id="GO:0048046">
    <property type="term" value="C:apoplast"/>
    <property type="evidence" value="ECO:0007669"/>
    <property type="project" value="InterPro"/>
</dbReference>
<dbReference type="InterPro" id="IPR044791">
    <property type="entry name" value="Beta-glucanase/XTH"/>
</dbReference>
<dbReference type="Pfam" id="PF06955">
    <property type="entry name" value="XET_C"/>
    <property type="match status" value="1"/>
</dbReference>
<evidence type="ECO:0000259" key="14">
    <source>
        <dbReference type="PROSITE" id="PS51762"/>
    </source>
</evidence>
<reference evidence="15" key="1">
    <citation type="submission" date="2023-04" db="EMBL/GenBank/DDBJ databases">
        <authorList>
            <person name="Vijverberg K."/>
            <person name="Xiong W."/>
            <person name="Schranz E."/>
        </authorList>
    </citation>
    <scope>NUCLEOTIDE SEQUENCE</scope>
</reference>
<dbReference type="PANTHER" id="PTHR31062">
    <property type="entry name" value="XYLOGLUCAN ENDOTRANSGLUCOSYLASE/HYDROLASE PROTEIN 8-RELATED"/>
    <property type="match status" value="1"/>
</dbReference>